<dbReference type="Proteomes" id="UP000806542">
    <property type="component" value="Unassembled WGS sequence"/>
</dbReference>
<name>A0A9D5M027_9FIRM</name>
<dbReference type="AlphaFoldDB" id="A0A9D5M027"/>
<evidence type="ECO:0000313" key="2">
    <source>
        <dbReference type="Proteomes" id="UP000806542"/>
    </source>
</evidence>
<reference evidence="1" key="1">
    <citation type="submission" date="2020-10" db="EMBL/GenBank/DDBJ databases">
        <title>ChiBAC.</title>
        <authorList>
            <person name="Zenner C."/>
            <person name="Hitch T.C.A."/>
            <person name="Clavel T."/>
        </authorList>
    </citation>
    <scope>NUCLEOTIDE SEQUENCE</scope>
    <source>
        <strain evidence="1">DSM 107454</strain>
    </source>
</reference>
<evidence type="ECO:0008006" key="3">
    <source>
        <dbReference type="Google" id="ProtNLM"/>
    </source>
</evidence>
<gene>
    <name evidence="1" type="ORF">INF28_12250</name>
</gene>
<sequence>MAKHFFKSLMLSIIVFSIAVLVGYLAYVAAYRYQTDKLTEALTPAAAEAQPITESAPPLSEDQVTKADYYIARFENGDIAIYVSSGGKESFLYSLDVWARDLPAEDMVRLREGIVLKNKQELASFEEDFTS</sequence>
<evidence type="ECO:0000313" key="1">
    <source>
        <dbReference type="EMBL" id="MBE5041223.1"/>
    </source>
</evidence>
<dbReference type="RefSeq" id="WP_226393755.1">
    <property type="nucleotide sequence ID" value="NZ_JADCKB010000043.1"/>
</dbReference>
<comment type="caution">
    <text evidence="1">The sequence shown here is derived from an EMBL/GenBank/DDBJ whole genome shotgun (WGS) entry which is preliminary data.</text>
</comment>
<keyword evidence="2" id="KW-1185">Reference proteome</keyword>
<dbReference type="EMBL" id="JADCKB010000043">
    <property type="protein sequence ID" value="MBE5041223.1"/>
    <property type="molecule type" value="Genomic_DNA"/>
</dbReference>
<organism evidence="1 2">
    <name type="scientific">Ructibacterium gallinarum</name>
    <dbReference type="NCBI Taxonomy" id="2779355"/>
    <lineage>
        <taxon>Bacteria</taxon>
        <taxon>Bacillati</taxon>
        <taxon>Bacillota</taxon>
        <taxon>Clostridia</taxon>
        <taxon>Eubacteriales</taxon>
        <taxon>Oscillospiraceae</taxon>
        <taxon>Ructibacterium</taxon>
    </lineage>
</organism>
<protein>
    <recommendedName>
        <fullName evidence="3">Bypass of forespore C C-terminal domain-containing protein</fullName>
    </recommendedName>
</protein>
<accession>A0A9D5M027</accession>
<proteinExistence type="predicted"/>